<evidence type="ECO:0000256" key="1">
    <source>
        <dbReference type="SAM" id="Phobius"/>
    </source>
</evidence>
<dbReference type="AlphaFoldDB" id="A0A183KKL2"/>
<keyword evidence="1" id="KW-0472">Membrane</keyword>
<reference evidence="2 3" key="2">
    <citation type="submission" date="2018-11" db="EMBL/GenBank/DDBJ databases">
        <authorList>
            <consortium name="Pathogen Informatics"/>
        </authorList>
    </citation>
    <scope>NUCLEOTIDE SEQUENCE [LARGE SCALE GENOMIC DNA]</scope>
    <source>
        <strain evidence="2">Dakar</strain>
        <strain evidence="3">Dakar, Senegal</strain>
    </source>
</reference>
<sequence>MPFVIRSSKRIKKLSESAISLIDLVNICIQTAVDAVTRSNANNAFVELSVRPSDDVVVVVIVVLLILALCDTLFFGFIEDETDAAEDGGGSLSRLTLTILVLIRFDPIFADFS</sequence>
<keyword evidence="1" id="KW-1133">Transmembrane helix</keyword>
<dbReference type="EMBL" id="UZAK01037747">
    <property type="protein sequence ID" value="VDP59581.1"/>
    <property type="molecule type" value="Genomic_DNA"/>
</dbReference>
<proteinExistence type="predicted"/>
<evidence type="ECO:0000313" key="4">
    <source>
        <dbReference type="WBParaSite" id="SCUD_0001557701-mRNA-1"/>
    </source>
</evidence>
<name>A0A183KKL2_9TREM</name>
<evidence type="ECO:0000313" key="3">
    <source>
        <dbReference type="Proteomes" id="UP000279833"/>
    </source>
</evidence>
<organism evidence="4">
    <name type="scientific">Schistosoma curassoni</name>
    <dbReference type="NCBI Taxonomy" id="6186"/>
    <lineage>
        <taxon>Eukaryota</taxon>
        <taxon>Metazoa</taxon>
        <taxon>Spiralia</taxon>
        <taxon>Lophotrochozoa</taxon>
        <taxon>Platyhelminthes</taxon>
        <taxon>Trematoda</taxon>
        <taxon>Digenea</taxon>
        <taxon>Strigeidida</taxon>
        <taxon>Schistosomatoidea</taxon>
        <taxon>Schistosomatidae</taxon>
        <taxon>Schistosoma</taxon>
    </lineage>
</organism>
<keyword evidence="1" id="KW-0812">Transmembrane</keyword>
<evidence type="ECO:0000313" key="2">
    <source>
        <dbReference type="EMBL" id="VDP59581.1"/>
    </source>
</evidence>
<dbReference type="WBParaSite" id="SCUD_0001557701-mRNA-1">
    <property type="protein sequence ID" value="SCUD_0001557701-mRNA-1"/>
    <property type="gene ID" value="SCUD_0001557701"/>
</dbReference>
<accession>A0A183KKL2</accession>
<gene>
    <name evidence="2" type="ORF">SCUD_LOCUS15574</name>
</gene>
<keyword evidence="3" id="KW-1185">Reference proteome</keyword>
<protein>
    <submittedName>
        <fullName evidence="4">Histone-fold</fullName>
    </submittedName>
</protein>
<dbReference type="Proteomes" id="UP000279833">
    <property type="component" value="Unassembled WGS sequence"/>
</dbReference>
<reference evidence="4" key="1">
    <citation type="submission" date="2016-06" db="UniProtKB">
        <authorList>
            <consortium name="WormBaseParasite"/>
        </authorList>
    </citation>
    <scope>IDENTIFICATION</scope>
</reference>
<feature type="transmembrane region" description="Helical" evidence="1">
    <location>
        <begin position="56"/>
        <end position="78"/>
    </location>
</feature>